<dbReference type="AlphaFoldDB" id="A0A1F4UR81"/>
<organism evidence="1 2">
    <name type="scientific">candidate division WWE3 bacterium RIFCSPHIGHO2_01_FULL_42_13</name>
    <dbReference type="NCBI Taxonomy" id="1802617"/>
    <lineage>
        <taxon>Bacteria</taxon>
        <taxon>Katanobacteria</taxon>
    </lineage>
</organism>
<gene>
    <name evidence="1" type="ORF">A2886_03535</name>
</gene>
<reference evidence="1 2" key="1">
    <citation type="journal article" date="2016" name="Nat. Commun.">
        <title>Thousands of microbial genomes shed light on interconnected biogeochemical processes in an aquifer system.</title>
        <authorList>
            <person name="Anantharaman K."/>
            <person name="Brown C.T."/>
            <person name="Hug L.A."/>
            <person name="Sharon I."/>
            <person name="Castelle C.J."/>
            <person name="Probst A.J."/>
            <person name="Thomas B.C."/>
            <person name="Singh A."/>
            <person name="Wilkins M.J."/>
            <person name="Karaoz U."/>
            <person name="Brodie E.L."/>
            <person name="Williams K.H."/>
            <person name="Hubbard S.S."/>
            <person name="Banfield J.F."/>
        </authorList>
    </citation>
    <scope>NUCLEOTIDE SEQUENCE [LARGE SCALE GENOMIC DNA]</scope>
</reference>
<dbReference type="PANTHER" id="PTHR36507:SF1">
    <property type="entry name" value="BLL1555 PROTEIN"/>
    <property type="match status" value="1"/>
</dbReference>
<evidence type="ECO:0000313" key="1">
    <source>
        <dbReference type="EMBL" id="OGC47468.1"/>
    </source>
</evidence>
<dbReference type="Gene3D" id="2.60.40.420">
    <property type="entry name" value="Cupredoxins - blue copper proteins"/>
    <property type="match status" value="1"/>
</dbReference>
<evidence type="ECO:0000313" key="2">
    <source>
        <dbReference type="Proteomes" id="UP000176608"/>
    </source>
</evidence>
<dbReference type="EMBL" id="MEVA01000009">
    <property type="protein sequence ID" value="OGC47468.1"/>
    <property type="molecule type" value="Genomic_DNA"/>
</dbReference>
<dbReference type="SUPFAM" id="SSF49503">
    <property type="entry name" value="Cupredoxins"/>
    <property type="match status" value="1"/>
</dbReference>
<dbReference type="STRING" id="1802617.A2886_03535"/>
<dbReference type="InterPro" id="IPR052721">
    <property type="entry name" value="ET_Amicyanin"/>
</dbReference>
<dbReference type="PANTHER" id="PTHR36507">
    <property type="entry name" value="BLL1555 PROTEIN"/>
    <property type="match status" value="1"/>
</dbReference>
<sequence>MSKFLWVIAALAILGGGVYLYTNSQANMPQTTPVTEESQEMTVADTKDEDVKEEATVEVSYTDAGFEPVTVEVEPGTTVTFVNNSSGLMWVASDVHPTHDELPGFDQLEGGEADTKYNFTFTAVGEWGYHNHLFPSDTGTIVVVEAAEDTDATLDVNVNTETNTTVTY</sequence>
<comment type="caution">
    <text evidence="1">The sequence shown here is derived from an EMBL/GenBank/DDBJ whole genome shotgun (WGS) entry which is preliminary data.</text>
</comment>
<name>A0A1F4UR81_UNCKA</name>
<dbReference type="Proteomes" id="UP000176608">
    <property type="component" value="Unassembled WGS sequence"/>
</dbReference>
<dbReference type="InterPro" id="IPR008972">
    <property type="entry name" value="Cupredoxin"/>
</dbReference>
<protein>
    <recommendedName>
        <fullName evidence="3">EfeO-type cupredoxin-like domain-containing protein</fullName>
    </recommendedName>
</protein>
<proteinExistence type="predicted"/>
<accession>A0A1F4UR81</accession>
<evidence type="ECO:0008006" key="3">
    <source>
        <dbReference type="Google" id="ProtNLM"/>
    </source>
</evidence>